<accession>A0AAX1IEG4</accession>
<dbReference type="AlphaFoldDB" id="A0AAX1IEG4"/>
<gene>
    <name evidence="1" type="ORF">GPNADHDJ_02491</name>
</gene>
<sequence>MQLGSATQQALENFGTIRPLFAPWEIKELRKLLCGWIGARSMNDLLKNSRLVLVDQIFKDDELRVLPFDNHRINPWETLLEDKAITLPLHPQSEALGAAILAAFDLSTYHPERKHALPAPRSHH</sequence>
<dbReference type="Proteomes" id="UP000515598">
    <property type="component" value="Chromosome"/>
</dbReference>
<evidence type="ECO:0000313" key="2">
    <source>
        <dbReference type="Proteomes" id="UP000515598"/>
    </source>
</evidence>
<name>A0AAX1IEG4_STEMA</name>
<proteinExistence type="predicted"/>
<evidence type="ECO:0000313" key="1">
    <source>
        <dbReference type="EMBL" id="QNG78276.1"/>
    </source>
</evidence>
<evidence type="ECO:0008006" key="3">
    <source>
        <dbReference type="Google" id="ProtNLM"/>
    </source>
</evidence>
<organism evidence="1 2">
    <name type="scientific">Stenotrophomonas maltophilia</name>
    <name type="common">Pseudomonas maltophilia</name>
    <name type="synonym">Xanthomonas maltophilia</name>
    <dbReference type="NCBI Taxonomy" id="40324"/>
    <lineage>
        <taxon>Bacteria</taxon>
        <taxon>Pseudomonadati</taxon>
        <taxon>Pseudomonadota</taxon>
        <taxon>Gammaproteobacteria</taxon>
        <taxon>Lysobacterales</taxon>
        <taxon>Lysobacteraceae</taxon>
        <taxon>Stenotrophomonas</taxon>
        <taxon>Stenotrophomonas maltophilia group</taxon>
    </lineage>
</organism>
<reference evidence="1 2" key="1">
    <citation type="submission" date="2020-08" db="EMBL/GenBank/DDBJ databases">
        <title>Phenotypic and transcriptomic analysis of seven clinical Stenotrophomonas maltophilia isolates identify a small set of shared and commonly regulated genes involved in biofilm lifestyle.</title>
        <authorList>
            <person name="Alio I."/>
            <person name="Gudzuhn M."/>
            <person name="Streit W."/>
        </authorList>
    </citation>
    <scope>NUCLEOTIDE SEQUENCE [LARGE SCALE GENOMIC DNA]</scope>
    <source>
        <strain evidence="1 2">UHH_SKK55</strain>
    </source>
</reference>
<dbReference type="InterPro" id="IPR037891">
    <property type="entry name" value="Cdil-like_sf"/>
</dbReference>
<dbReference type="EMBL" id="CP060025">
    <property type="protein sequence ID" value="QNG78276.1"/>
    <property type="molecule type" value="Genomic_DNA"/>
</dbReference>
<dbReference type="RefSeq" id="WP_185807350.1">
    <property type="nucleotide sequence ID" value="NZ_CP060025.1"/>
</dbReference>
<protein>
    <recommendedName>
        <fullName evidence="3">DUF1436 family protein</fullName>
    </recommendedName>
</protein>
<dbReference type="Gene3D" id="3.40.1590.10">
    <property type="entry name" value="NMB0488-like"/>
    <property type="match status" value="1"/>
</dbReference>
<dbReference type="SUPFAM" id="SSF160207">
    <property type="entry name" value="NMB0488-like"/>
    <property type="match status" value="1"/>
</dbReference>